<dbReference type="InterPro" id="IPR009060">
    <property type="entry name" value="UBA-like_sf"/>
</dbReference>
<protein>
    <recommendedName>
        <fullName evidence="2">UBA domain-containing protein</fullName>
    </recommendedName>
</protein>
<evidence type="ECO:0000259" key="2">
    <source>
        <dbReference type="PROSITE" id="PS50030"/>
    </source>
</evidence>
<dbReference type="AlphaFoldDB" id="A0A6A4YSV0"/>
<sequence>GPMMFRGLPDPTPIKEDKPEFPSSAAAPTPPPPPPVSTIRQGFASTLASMGFEMDLCLIALEHARDDPNAAVEWLMGDQATLYRQRHNAASSSSFRTVLNDTTREEKARDLQLISGMPKRLVLADL</sequence>
<dbReference type="InterPro" id="IPR015940">
    <property type="entry name" value="UBA"/>
</dbReference>
<accession>A0A6A4YSV0</accession>
<evidence type="ECO:0000313" key="3">
    <source>
        <dbReference type="EMBL" id="KAF0700238.1"/>
    </source>
</evidence>
<organism evidence="3">
    <name type="scientific">Aphanomyces stellatus</name>
    <dbReference type="NCBI Taxonomy" id="120398"/>
    <lineage>
        <taxon>Eukaryota</taxon>
        <taxon>Sar</taxon>
        <taxon>Stramenopiles</taxon>
        <taxon>Oomycota</taxon>
        <taxon>Saprolegniomycetes</taxon>
        <taxon>Saprolegniales</taxon>
        <taxon>Verrucalvaceae</taxon>
        <taxon>Aphanomyces</taxon>
    </lineage>
</organism>
<evidence type="ECO:0000256" key="1">
    <source>
        <dbReference type="SAM" id="MobiDB-lite"/>
    </source>
</evidence>
<name>A0A6A4YSV0_9STRA</name>
<comment type="caution">
    <text evidence="3">The sequence shown here is derived from an EMBL/GenBank/DDBJ whole genome shotgun (WGS) entry which is preliminary data.</text>
</comment>
<proteinExistence type="predicted"/>
<dbReference type="PROSITE" id="PS50030">
    <property type="entry name" value="UBA"/>
    <property type="match status" value="1"/>
</dbReference>
<reference evidence="3" key="1">
    <citation type="submission" date="2019-06" db="EMBL/GenBank/DDBJ databases">
        <title>Genomics analysis of Aphanomyces spp. identifies a new class of oomycete effector associated with host adaptation.</title>
        <authorList>
            <person name="Gaulin E."/>
        </authorList>
    </citation>
    <scope>NUCLEOTIDE SEQUENCE</scope>
    <source>
        <strain evidence="3">CBS 578.67</strain>
    </source>
</reference>
<dbReference type="SUPFAM" id="SSF46934">
    <property type="entry name" value="UBA-like"/>
    <property type="match status" value="1"/>
</dbReference>
<feature type="domain" description="UBA" evidence="2">
    <location>
        <begin position="38"/>
        <end position="78"/>
    </location>
</feature>
<dbReference type="EMBL" id="VJMH01005132">
    <property type="protein sequence ID" value="KAF0700238.1"/>
    <property type="molecule type" value="Genomic_DNA"/>
</dbReference>
<dbReference type="Gene3D" id="1.10.8.10">
    <property type="entry name" value="DNA helicase RuvA subunit, C-terminal domain"/>
    <property type="match status" value="1"/>
</dbReference>
<dbReference type="Pfam" id="PF22562">
    <property type="entry name" value="UBA_7"/>
    <property type="match status" value="1"/>
</dbReference>
<gene>
    <name evidence="3" type="ORF">As57867_009211</name>
</gene>
<dbReference type="OrthoDB" id="8068875at2759"/>
<feature type="region of interest" description="Disordered" evidence="1">
    <location>
        <begin position="1"/>
        <end position="40"/>
    </location>
</feature>
<feature type="non-terminal residue" evidence="3">
    <location>
        <position position="1"/>
    </location>
</feature>